<accession>A0ABQ8KEW3</accession>
<organism evidence="2 3">
    <name type="scientific">Rhodofomes roseus</name>
    <dbReference type="NCBI Taxonomy" id="34475"/>
    <lineage>
        <taxon>Eukaryota</taxon>
        <taxon>Fungi</taxon>
        <taxon>Dikarya</taxon>
        <taxon>Basidiomycota</taxon>
        <taxon>Agaricomycotina</taxon>
        <taxon>Agaricomycetes</taxon>
        <taxon>Polyporales</taxon>
        <taxon>Rhodofomes</taxon>
    </lineage>
</organism>
<name>A0ABQ8KEW3_9APHY</name>
<feature type="region of interest" description="Disordered" evidence="1">
    <location>
        <begin position="257"/>
        <end position="278"/>
    </location>
</feature>
<evidence type="ECO:0000313" key="3">
    <source>
        <dbReference type="Proteomes" id="UP000814176"/>
    </source>
</evidence>
<dbReference type="EMBL" id="JADCUA010000011">
    <property type="protein sequence ID" value="KAH9836272.1"/>
    <property type="molecule type" value="Genomic_DNA"/>
</dbReference>
<dbReference type="GeneID" id="72003688"/>
<dbReference type="SUPFAM" id="SSF52047">
    <property type="entry name" value="RNI-like"/>
    <property type="match status" value="1"/>
</dbReference>
<dbReference type="Proteomes" id="UP000814176">
    <property type="component" value="Unassembled WGS sequence"/>
</dbReference>
<sequence>MTTAFAAVIDISIDGSRFGSSADIRQFISAFRNLTALELDGVNILSPVAGPRYLDLSKAACSPVKWLRMENLHLYAIPRGGSTAIAYLVFLNPILDLCSTFTSLSMLHIRRCTFGSFDDLRRFVCCFPRLRQLKMMDVGWDTTFPRRLTLPLLDEGPGLLRLDTFHARVASYTHGDRLLQWLATSLPNHTLESLDIRPCSASLVGRTLRAIGGSLERLTLYTTASDGENLPTLSDVSLTQPRCRSCDRADYLRQNESVYPSDPDQRPTRHAHTSGVAPCNATGAFRVRRHHLRSTPHRLAHQYGLADIRPA</sequence>
<dbReference type="Gene3D" id="3.80.10.10">
    <property type="entry name" value="Ribonuclease Inhibitor"/>
    <property type="match status" value="1"/>
</dbReference>
<gene>
    <name evidence="2" type="ORF">C8Q71DRAFT_74463</name>
</gene>
<reference evidence="2 3" key="1">
    <citation type="journal article" date="2021" name="Environ. Microbiol.">
        <title>Gene family expansions and transcriptome signatures uncover fungal adaptations to wood decay.</title>
        <authorList>
            <person name="Hage H."/>
            <person name="Miyauchi S."/>
            <person name="Viragh M."/>
            <person name="Drula E."/>
            <person name="Min B."/>
            <person name="Chaduli D."/>
            <person name="Navarro D."/>
            <person name="Favel A."/>
            <person name="Norest M."/>
            <person name="Lesage-Meessen L."/>
            <person name="Balint B."/>
            <person name="Merenyi Z."/>
            <person name="de Eugenio L."/>
            <person name="Morin E."/>
            <person name="Martinez A.T."/>
            <person name="Baldrian P."/>
            <person name="Stursova M."/>
            <person name="Martinez M.J."/>
            <person name="Novotny C."/>
            <person name="Magnuson J.K."/>
            <person name="Spatafora J.W."/>
            <person name="Maurice S."/>
            <person name="Pangilinan J."/>
            <person name="Andreopoulos W."/>
            <person name="LaButti K."/>
            <person name="Hundley H."/>
            <person name="Na H."/>
            <person name="Kuo A."/>
            <person name="Barry K."/>
            <person name="Lipzen A."/>
            <person name="Henrissat B."/>
            <person name="Riley R."/>
            <person name="Ahrendt S."/>
            <person name="Nagy L.G."/>
            <person name="Grigoriev I.V."/>
            <person name="Martin F."/>
            <person name="Rosso M.N."/>
        </authorList>
    </citation>
    <scope>NUCLEOTIDE SEQUENCE [LARGE SCALE GENOMIC DNA]</scope>
    <source>
        <strain evidence="2 3">CIRM-BRFM 1785</strain>
    </source>
</reference>
<proteinExistence type="predicted"/>
<evidence type="ECO:0000256" key="1">
    <source>
        <dbReference type="SAM" id="MobiDB-lite"/>
    </source>
</evidence>
<dbReference type="InterPro" id="IPR032675">
    <property type="entry name" value="LRR_dom_sf"/>
</dbReference>
<evidence type="ECO:0000313" key="2">
    <source>
        <dbReference type="EMBL" id="KAH9836272.1"/>
    </source>
</evidence>
<comment type="caution">
    <text evidence="2">The sequence shown here is derived from an EMBL/GenBank/DDBJ whole genome shotgun (WGS) entry which is preliminary data.</text>
</comment>
<dbReference type="RefSeq" id="XP_047778557.1">
    <property type="nucleotide sequence ID" value="XM_047922956.1"/>
</dbReference>
<keyword evidence="3" id="KW-1185">Reference proteome</keyword>
<protein>
    <submittedName>
        <fullName evidence="2">Uncharacterized protein</fullName>
    </submittedName>
</protein>